<name>A0AAD5T240_9FUNG</name>
<keyword evidence="4" id="KW-1185">Reference proteome</keyword>
<evidence type="ECO:0000313" key="4">
    <source>
        <dbReference type="Proteomes" id="UP001211907"/>
    </source>
</evidence>
<dbReference type="AlphaFoldDB" id="A0AAD5T240"/>
<evidence type="ECO:0000313" key="3">
    <source>
        <dbReference type="EMBL" id="KAJ3125709.1"/>
    </source>
</evidence>
<dbReference type="Proteomes" id="UP001211907">
    <property type="component" value="Unassembled WGS sequence"/>
</dbReference>
<organism evidence="3 4">
    <name type="scientific">Physocladia obscura</name>
    <dbReference type="NCBI Taxonomy" id="109957"/>
    <lineage>
        <taxon>Eukaryota</taxon>
        <taxon>Fungi</taxon>
        <taxon>Fungi incertae sedis</taxon>
        <taxon>Chytridiomycota</taxon>
        <taxon>Chytridiomycota incertae sedis</taxon>
        <taxon>Chytridiomycetes</taxon>
        <taxon>Chytridiales</taxon>
        <taxon>Chytriomycetaceae</taxon>
        <taxon>Physocladia</taxon>
    </lineage>
</organism>
<reference evidence="3" key="1">
    <citation type="submission" date="2020-05" db="EMBL/GenBank/DDBJ databases">
        <title>Phylogenomic resolution of chytrid fungi.</title>
        <authorList>
            <person name="Stajich J.E."/>
            <person name="Amses K."/>
            <person name="Simmons R."/>
            <person name="Seto K."/>
            <person name="Myers J."/>
            <person name="Bonds A."/>
            <person name="Quandt C.A."/>
            <person name="Barry K."/>
            <person name="Liu P."/>
            <person name="Grigoriev I."/>
            <person name="Longcore J.E."/>
            <person name="James T.Y."/>
        </authorList>
    </citation>
    <scope>NUCLEOTIDE SEQUENCE</scope>
    <source>
        <strain evidence="3">JEL0513</strain>
    </source>
</reference>
<dbReference type="Gene3D" id="1.20.5.170">
    <property type="match status" value="1"/>
</dbReference>
<sequence length="396" mass="43737">METSKRNRDNDSGYSTTSIVGKRHGSTTESSVTGSSDRESEGNNGNTGAVAPTKELRTDDAIRKKPGRKPKTMTVDPTNADTDSVYQIERARKNQRAFRERKATQLQTLQIEVEALRQQVDNEERLRLRVSELEAENELLKLKNFAFSFINPMPTMNDNNTTTSTAATTTAASQGFSFDLQTQNNFFPTFAPGLSSSATPSQLSVEECLEKLNGNTPPPNTDATATDNATADFLAYRQPSAQPPVLAPVNQNNDDLLELLFAAEQIPAQQQFSQQQQQQKQQLTQQDQSAYTSSFTTLPSLSNELVSHVATVNAMLKSLPSLQKIPAVVDELTDWFAKISLIGYTPDEMKEKNPEEHQQIEDLKETLISVAKGEDKSAVVHILDGCKNSHPDPPLY</sequence>
<evidence type="ECO:0000256" key="1">
    <source>
        <dbReference type="SAM" id="Coils"/>
    </source>
</evidence>
<gene>
    <name evidence="3" type="ORF">HK100_010647</name>
</gene>
<feature type="coiled-coil region" evidence="1">
    <location>
        <begin position="99"/>
        <end position="143"/>
    </location>
</feature>
<evidence type="ECO:0000256" key="2">
    <source>
        <dbReference type="SAM" id="MobiDB-lite"/>
    </source>
</evidence>
<dbReference type="CDD" id="cd14688">
    <property type="entry name" value="bZIP_YAP"/>
    <property type="match status" value="1"/>
</dbReference>
<comment type="caution">
    <text evidence="3">The sequence shown here is derived from an EMBL/GenBank/DDBJ whole genome shotgun (WGS) entry which is preliminary data.</text>
</comment>
<feature type="region of interest" description="Disordered" evidence="2">
    <location>
        <begin position="1"/>
        <end position="80"/>
    </location>
</feature>
<accession>A0AAD5T240</accession>
<proteinExistence type="predicted"/>
<protein>
    <recommendedName>
        <fullName evidence="5">BZIP domain-containing protein</fullName>
    </recommendedName>
</protein>
<dbReference type="EMBL" id="JADGJH010000596">
    <property type="protein sequence ID" value="KAJ3125709.1"/>
    <property type="molecule type" value="Genomic_DNA"/>
</dbReference>
<keyword evidence="1" id="KW-0175">Coiled coil</keyword>
<evidence type="ECO:0008006" key="5">
    <source>
        <dbReference type="Google" id="ProtNLM"/>
    </source>
</evidence>
<feature type="compositionally biased region" description="Basic and acidic residues" evidence="2">
    <location>
        <begin position="54"/>
        <end position="63"/>
    </location>
</feature>
<feature type="compositionally biased region" description="Basic and acidic residues" evidence="2">
    <location>
        <begin position="1"/>
        <end position="11"/>
    </location>
</feature>